<proteinExistence type="predicted"/>
<protein>
    <submittedName>
        <fullName evidence="1">Uncharacterized protein</fullName>
    </submittedName>
</protein>
<evidence type="ECO:0000313" key="1">
    <source>
        <dbReference type="EMBL" id="SFV75837.1"/>
    </source>
</evidence>
<organism evidence="1">
    <name type="scientific">hydrothermal vent metagenome</name>
    <dbReference type="NCBI Taxonomy" id="652676"/>
    <lineage>
        <taxon>unclassified sequences</taxon>
        <taxon>metagenomes</taxon>
        <taxon>ecological metagenomes</taxon>
    </lineage>
</organism>
<name>A0A1W1D5Y0_9ZZZZ</name>
<dbReference type="EMBL" id="FPHP01000047">
    <property type="protein sequence ID" value="SFV75837.1"/>
    <property type="molecule type" value="Genomic_DNA"/>
</dbReference>
<gene>
    <name evidence="1" type="ORF">MNB_SM-3-306</name>
</gene>
<sequence>MSTQVDSNHEHVKHIKAYSPQAGSMVPGSFQKFLRTCVIYQFCRLLAINVKMIRVILKSH</sequence>
<dbReference type="AlphaFoldDB" id="A0A1W1D5Y0"/>
<accession>A0A1W1D5Y0</accession>
<reference evidence="1" key="1">
    <citation type="submission" date="2016-10" db="EMBL/GenBank/DDBJ databases">
        <authorList>
            <person name="de Groot N.N."/>
        </authorList>
    </citation>
    <scope>NUCLEOTIDE SEQUENCE</scope>
</reference>